<dbReference type="NCBIfam" id="TIGR02937">
    <property type="entry name" value="sigma70-ECF"/>
    <property type="match status" value="1"/>
</dbReference>
<dbReference type="GO" id="GO:0003677">
    <property type="term" value="F:DNA binding"/>
    <property type="evidence" value="ECO:0007669"/>
    <property type="project" value="InterPro"/>
</dbReference>
<dbReference type="PRINTS" id="PR00038">
    <property type="entry name" value="HTHLUXR"/>
</dbReference>
<evidence type="ECO:0000313" key="6">
    <source>
        <dbReference type="EMBL" id="QEC76573.1"/>
    </source>
</evidence>
<comment type="similarity">
    <text evidence="1">Belongs to the sigma-70 factor family. ECF subfamily.</text>
</comment>
<evidence type="ECO:0000256" key="3">
    <source>
        <dbReference type="ARBA" id="ARBA00023082"/>
    </source>
</evidence>
<evidence type="ECO:0000256" key="2">
    <source>
        <dbReference type="ARBA" id="ARBA00023015"/>
    </source>
</evidence>
<dbReference type="InterPro" id="IPR036388">
    <property type="entry name" value="WH-like_DNA-bd_sf"/>
</dbReference>
<dbReference type="RefSeq" id="WP_147053744.1">
    <property type="nucleotide sequence ID" value="NZ_CP042437.1"/>
</dbReference>
<dbReference type="InterPro" id="IPR013324">
    <property type="entry name" value="RNA_pol_sigma_r3/r4-like"/>
</dbReference>
<dbReference type="SMART" id="SM00421">
    <property type="entry name" value="HTH_LUXR"/>
    <property type="match status" value="1"/>
</dbReference>
<dbReference type="SUPFAM" id="SSF88946">
    <property type="entry name" value="Sigma2 domain of RNA polymerase sigma factors"/>
    <property type="match status" value="1"/>
</dbReference>
<accession>A0A5B8VYY2</accession>
<evidence type="ECO:0000256" key="1">
    <source>
        <dbReference type="ARBA" id="ARBA00010641"/>
    </source>
</evidence>
<dbReference type="InterPro" id="IPR000792">
    <property type="entry name" value="Tscrpt_reg_LuxR_C"/>
</dbReference>
<dbReference type="InterPro" id="IPR039425">
    <property type="entry name" value="RNA_pol_sigma-70-like"/>
</dbReference>
<dbReference type="KEGG" id="mgk:FSB76_11670"/>
<dbReference type="PANTHER" id="PTHR43133">
    <property type="entry name" value="RNA POLYMERASE ECF-TYPE SIGMA FACTO"/>
    <property type="match status" value="1"/>
</dbReference>
<dbReference type="EMBL" id="CP042437">
    <property type="protein sequence ID" value="QEC76573.1"/>
    <property type="molecule type" value="Genomic_DNA"/>
</dbReference>
<dbReference type="Gene3D" id="1.10.1740.10">
    <property type="match status" value="1"/>
</dbReference>
<dbReference type="Proteomes" id="UP000321362">
    <property type="component" value="Chromosome"/>
</dbReference>
<dbReference type="GO" id="GO:0016987">
    <property type="term" value="F:sigma factor activity"/>
    <property type="evidence" value="ECO:0007669"/>
    <property type="project" value="UniProtKB-KW"/>
</dbReference>
<dbReference type="OrthoDB" id="665981at2"/>
<evidence type="ECO:0000313" key="7">
    <source>
        <dbReference type="Proteomes" id="UP000321362"/>
    </source>
</evidence>
<dbReference type="InterPro" id="IPR007627">
    <property type="entry name" value="RNA_pol_sigma70_r2"/>
</dbReference>
<keyword evidence="3" id="KW-0731">Sigma factor</keyword>
<dbReference type="SUPFAM" id="SSF88659">
    <property type="entry name" value="Sigma3 and sigma4 domains of RNA polymerase sigma factors"/>
    <property type="match status" value="1"/>
</dbReference>
<dbReference type="NCBIfam" id="TIGR02985">
    <property type="entry name" value="Sig70_bacteroi1"/>
    <property type="match status" value="1"/>
</dbReference>
<keyword evidence="7" id="KW-1185">Reference proteome</keyword>
<dbReference type="Gene3D" id="1.10.10.10">
    <property type="entry name" value="Winged helix-like DNA-binding domain superfamily/Winged helix DNA-binding domain"/>
    <property type="match status" value="1"/>
</dbReference>
<name>A0A5B8VYY2_9SPHI</name>
<dbReference type="Pfam" id="PF04542">
    <property type="entry name" value="Sigma70_r2"/>
    <property type="match status" value="1"/>
</dbReference>
<evidence type="ECO:0000256" key="4">
    <source>
        <dbReference type="ARBA" id="ARBA00023163"/>
    </source>
</evidence>
<dbReference type="InterPro" id="IPR014284">
    <property type="entry name" value="RNA_pol_sigma-70_dom"/>
</dbReference>
<dbReference type="Pfam" id="PF08281">
    <property type="entry name" value="Sigma70_r4_2"/>
    <property type="match status" value="1"/>
</dbReference>
<gene>
    <name evidence="6" type="ORF">FSB76_11670</name>
</gene>
<dbReference type="InterPro" id="IPR013325">
    <property type="entry name" value="RNA_pol_sigma_r2"/>
</dbReference>
<organism evidence="6 7">
    <name type="scientific">Mucilaginibacter ginsenosidivorax</name>
    <dbReference type="NCBI Taxonomy" id="862126"/>
    <lineage>
        <taxon>Bacteria</taxon>
        <taxon>Pseudomonadati</taxon>
        <taxon>Bacteroidota</taxon>
        <taxon>Sphingobacteriia</taxon>
        <taxon>Sphingobacteriales</taxon>
        <taxon>Sphingobacteriaceae</taxon>
        <taxon>Mucilaginibacter</taxon>
    </lineage>
</organism>
<keyword evidence="2" id="KW-0805">Transcription regulation</keyword>
<keyword evidence="4" id="KW-0804">Transcription</keyword>
<reference evidence="6 7" key="1">
    <citation type="journal article" date="2013" name="J. Microbiol.">
        <title>Mucilaginibacter ginsenosidivorax sp. nov., with ginsenoside converting activity isolated from sediment.</title>
        <authorList>
            <person name="Kim J.K."/>
            <person name="Choi T.E."/>
            <person name="Liu Q.M."/>
            <person name="Park H.Y."/>
            <person name="Yi T.H."/>
            <person name="Yoon M.H."/>
            <person name="Kim S.C."/>
            <person name="Im W.T."/>
        </authorList>
    </citation>
    <scope>NUCLEOTIDE SEQUENCE [LARGE SCALE GENOMIC DNA]</scope>
    <source>
        <strain evidence="6 7">KHI28</strain>
    </source>
</reference>
<feature type="domain" description="HTH luxR-type" evidence="5">
    <location>
        <begin position="130"/>
        <end position="188"/>
    </location>
</feature>
<evidence type="ECO:0000259" key="5">
    <source>
        <dbReference type="SMART" id="SM00421"/>
    </source>
</evidence>
<dbReference type="InterPro" id="IPR014327">
    <property type="entry name" value="RNA_pol_sigma70_bacteroid"/>
</dbReference>
<protein>
    <submittedName>
        <fullName evidence="6">RNA polymerase sigma-70 factor</fullName>
    </submittedName>
</protein>
<dbReference type="PANTHER" id="PTHR43133:SF46">
    <property type="entry name" value="RNA POLYMERASE SIGMA-70 FACTOR ECF SUBFAMILY"/>
    <property type="match status" value="1"/>
</dbReference>
<sequence>MTNFTKFDEEQLISLMQQDSLGAFKEIYQRYWKALYAEAYKRLKDKDASEEIVQELFTAFWHKRHELNIHQTIGGYLYKSVGYRVIDHFRKELTRQTHQEFFKLNYTEADHSTEQAIMLKDLQLNITHVVNQLPDKCRSVYELSRVSHKTNKEIASELGISEKTVENHLTKALNRLRLSLNNYLLLLIFLLVK</sequence>
<dbReference type="GO" id="GO:0006352">
    <property type="term" value="P:DNA-templated transcription initiation"/>
    <property type="evidence" value="ECO:0007669"/>
    <property type="project" value="InterPro"/>
</dbReference>
<proteinExistence type="inferred from homology"/>
<dbReference type="AlphaFoldDB" id="A0A5B8VYY2"/>
<dbReference type="InterPro" id="IPR013249">
    <property type="entry name" value="RNA_pol_sigma70_r4_t2"/>
</dbReference>